<evidence type="ECO:0000256" key="5">
    <source>
        <dbReference type="PIRSR" id="PIRSR602678-1"/>
    </source>
</evidence>
<dbReference type="RefSeq" id="WP_342768842.1">
    <property type="nucleotide sequence ID" value="NZ_QPJJ01000011.1"/>
</dbReference>
<evidence type="ECO:0000256" key="4">
    <source>
        <dbReference type="PIRNR" id="PIRNR037489"/>
    </source>
</evidence>
<feature type="binding site" evidence="5">
    <location>
        <position position="106"/>
    </location>
    <ligand>
        <name>a divalent metal cation</name>
        <dbReference type="ChEBI" id="CHEBI:60240"/>
        <label>1</label>
    </ligand>
</feature>
<dbReference type="EMBL" id="QPJJ01000011">
    <property type="protein sequence ID" value="RCW65348.1"/>
    <property type="molecule type" value="Genomic_DNA"/>
</dbReference>
<organism evidence="6 7">
    <name type="scientific">Saliterribacillus persicus</name>
    <dbReference type="NCBI Taxonomy" id="930114"/>
    <lineage>
        <taxon>Bacteria</taxon>
        <taxon>Bacillati</taxon>
        <taxon>Bacillota</taxon>
        <taxon>Bacilli</taxon>
        <taxon>Bacillales</taxon>
        <taxon>Bacillaceae</taxon>
        <taxon>Saliterribacillus</taxon>
    </lineage>
</organism>
<dbReference type="Gene3D" id="3.30.70.120">
    <property type="match status" value="1"/>
</dbReference>
<dbReference type="FunFam" id="3.30.70.120:FF:000006">
    <property type="entry name" value="GTP cyclohydrolase 1 type 2 homolog"/>
    <property type="match status" value="1"/>
</dbReference>
<evidence type="ECO:0000256" key="1">
    <source>
        <dbReference type="ARBA" id="ARBA00006964"/>
    </source>
</evidence>
<evidence type="ECO:0000256" key="3">
    <source>
        <dbReference type="ARBA" id="ARBA00022723"/>
    </source>
</evidence>
<evidence type="ECO:0000313" key="6">
    <source>
        <dbReference type="EMBL" id="RCW65348.1"/>
    </source>
</evidence>
<comment type="similarity">
    <text evidence="1 4">Belongs to the GTP cyclohydrolase I type 2/NIF3 family.</text>
</comment>
<proteinExistence type="inferred from homology"/>
<feature type="binding site" evidence="5">
    <location>
        <position position="332"/>
    </location>
    <ligand>
        <name>a divalent metal cation</name>
        <dbReference type="ChEBI" id="CHEBI:60240"/>
        <label>1</label>
    </ligand>
</feature>
<dbReference type="PIRSF" id="PIRSF037489">
    <property type="entry name" value="UCP037489_NIF3_YqfO"/>
    <property type="match status" value="1"/>
</dbReference>
<comment type="caution">
    <text evidence="6">The sequence shown here is derived from an EMBL/GenBank/DDBJ whole genome shotgun (WGS) entry which is preliminary data.</text>
</comment>
<gene>
    <name evidence="6" type="ORF">DFR57_11177</name>
</gene>
<dbReference type="SUPFAM" id="SSF102705">
    <property type="entry name" value="NIF3 (NGG1p interacting factor 3)-like"/>
    <property type="match status" value="1"/>
</dbReference>
<dbReference type="AlphaFoldDB" id="A0A368XE89"/>
<dbReference type="GO" id="GO:0046872">
    <property type="term" value="F:metal ion binding"/>
    <property type="evidence" value="ECO:0007669"/>
    <property type="project" value="UniProtKB-UniRule"/>
</dbReference>
<keyword evidence="7" id="KW-1185">Reference proteome</keyword>
<dbReference type="PANTHER" id="PTHR13799">
    <property type="entry name" value="NGG1 INTERACTING FACTOR 3"/>
    <property type="match status" value="1"/>
</dbReference>
<feature type="binding site" evidence="5">
    <location>
        <position position="335"/>
    </location>
    <ligand>
        <name>a divalent metal cation</name>
        <dbReference type="ChEBI" id="CHEBI:60240"/>
        <label>1</label>
    </ligand>
</feature>
<evidence type="ECO:0000256" key="2">
    <source>
        <dbReference type="ARBA" id="ARBA00022112"/>
    </source>
</evidence>
<dbReference type="NCBIfam" id="TIGR00486">
    <property type="entry name" value="YbgI_SA1388"/>
    <property type="match status" value="1"/>
</dbReference>
<dbReference type="InterPro" id="IPR036069">
    <property type="entry name" value="DUF34/NIF3_sf"/>
</dbReference>
<dbReference type="Pfam" id="PF01784">
    <property type="entry name" value="DUF34_NIF3"/>
    <property type="match status" value="1"/>
</dbReference>
<dbReference type="InterPro" id="IPR017221">
    <property type="entry name" value="DUF34/NIF3_bac"/>
</dbReference>
<accession>A0A368XE89</accession>
<feature type="binding site" evidence="5">
    <location>
        <position position="68"/>
    </location>
    <ligand>
        <name>a divalent metal cation</name>
        <dbReference type="ChEBI" id="CHEBI:60240"/>
        <label>1</label>
    </ligand>
</feature>
<dbReference type="InterPro" id="IPR002678">
    <property type="entry name" value="DUF34/NIF3"/>
</dbReference>
<dbReference type="GO" id="GO:0005737">
    <property type="term" value="C:cytoplasm"/>
    <property type="evidence" value="ECO:0007669"/>
    <property type="project" value="TreeGrafter"/>
</dbReference>
<dbReference type="Proteomes" id="UP000252585">
    <property type="component" value="Unassembled WGS sequence"/>
</dbReference>
<dbReference type="FunFam" id="3.40.1390.30:FF:000001">
    <property type="entry name" value="GTP cyclohydrolase 1 type 2"/>
    <property type="match status" value="1"/>
</dbReference>
<name>A0A368XE89_9BACI</name>
<dbReference type="InterPro" id="IPR015867">
    <property type="entry name" value="N-reg_PII/ATP_PRibTrfase_C"/>
</dbReference>
<evidence type="ECO:0000313" key="7">
    <source>
        <dbReference type="Proteomes" id="UP000252585"/>
    </source>
</evidence>
<feature type="binding site" evidence="5">
    <location>
        <position position="67"/>
    </location>
    <ligand>
        <name>a divalent metal cation</name>
        <dbReference type="ChEBI" id="CHEBI:60240"/>
        <label>1</label>
    </ligand>
</feature>
<reference evidence="6 7" key="1">
    <citation type="submission" date="2018-07" db="EMBL/GenBank/DDBJ databases">
        <title>Genomic Encyclopedia of Type Strains, Phase IV (KMG-IV): sequencing the most valuable type-strain genomes for metagenomic binning, comparative biology and taxonomic classification.</title>
        <authorList>
            <person name="Goeker M."/>
        </authorList>
    </citation>
    <scope>NUCLEOTIDE SEQUENCE [LARGE SCALE GENOMIC DNA]</scope>
    <source>
        <strain evidence="6 7">DSM 27696</strain>
    </source>
</reference>
<dbReference type="PANTHER" id="PTHR13799:SF14">
    <property type="entry name" value="GTP CYCLOHYDROLASE 1 TYPE 2 HOMOLOG"/>
    <property type="match status" value="1"/>
</dbReference>
<sequence length="373" mass="41584">MFNLKVSDIIAAMEEWAPQELAYDWDNVGLQLGDKDAVVKNVMITLDVIEKVVDEAIANDINLIISHHPLFFQPLTEINFTEPKGKVIKKLIDHNISVYTAHTNLDIADGGVNDMLMEKLDLEVTDVLIPTKSEKLYKLSIFVPDPHLNDVKQALGKAGAGSIGNYSDCTFEARGLSSFKPLEDANPYIGEENKIQAVNETKVETIITESQLNYIIKAAEKAHPYEEMAYDLIVLERKGKVSGIGRLTVLPEVLSLKEIAEYVKDKLDVPNLRYVGDPSNKISSIAIVGGSGKGFIQDAVRRKVDLYITGDLSYHDAQDAEELGLNLIDPGHHVEEVMKESTKRYLEGYFQENLSTLNFSISNISTEPFKFIK</sequence>
<keyword evidence="3 4" id="KW-0479">Metal-binding</keyword>
<protein>
    <recommendedName>
        <fullName evidence="2 4">GTP cyclohydrolase 1 type 2 homolog</fullName>
    </recommendedName>
</protein>
<dbReference type="Gene3D" id="3.40.1390.30">
    <property type="entry name" value="NIF3 (NGG1p interacting factor 3)-like"/>
    <property type="match status" value="1"/>
</dbReference>